<dbReference type="EMBL" id="AMZH03029911">
    <property type="protein sequence ID" value="RRT33092.1"/>
    <property type="molecule type" value="Genomic_DNA"/>
</dbReference>
<reference evidence="2 3" key="1">
    <citation type="journal article" date="2014" name="Agronomy (Basel)">
        <title>A Draft Genome Sequence for Ensete ventricosum, the Drought-Tolerant Tree Against Hunger.</title>
        <authorList>
            <person name="Harrison J."/>
            <person name="Moore K.A."/>
            <person name="Paszkiewicz K."/>
            <person name="Jones T."/>
            <person name="Grant M."/>
            <person name="Ambacheew D."/>
            <person name="Muzemil S."/>
            <person name="Studholme D.J."/>
        </authorList>
    </citation>
    <scope>NUCLEOTIDE SEQUENCE [LARGE SCALE GENOMIC DNA]</scope>
</reference>
<organism evidence="2 3">
    <name type="scientific">Ensete ventricosum</name>
    <name type="common">Abyssinian banana</name>
    <name type="synonym">Musa ensete</name>
    <dbReference type="NCBI Taxonomy" id="4639"/>
    <lineage>
        <taxon>Eukaryota</taxon>
        <taxon>Viridiplantae</taxon>
        <taxon>Streptophyta</taxon>
        <taxon>Embryophyta</taxon>
        <taxon>Tracheophyta</taxon>
        <taxon>Spermatophyta</taxon>
        <taxon>Magnoliopsida</taxon>
        <taxon>Liliopsida</taxon>
        <taxon>Zingiberales</taxon>
        <taxon>Musaceae</taxon>
        <taxon>Ensete</taxon>
    </lineage>
</organism>
<proteinExistence type="predicted"/>
<sequence>MAAKSSSALQCRKMPILAALPAGPNLFSSPPPNPRINDPLPANSPPPLPIPRRNKKKPQPPPPPDPSSHGALKATHFRSRYYKPVSDGVVTGDDSGRSVVVGPSGVSYRLPGAPFDFQFSYSETPKVKPLALREPAFLPFTPPTMNRPWTGKAPLLSKKDKERKKKIRLFEPLGHPDDGDEDEDEVADEEEGKVMEMVGRAVQLGRYPKDGRSRKEILGPPLKRWEVRALVKPYLSHNRQVNLGCRYADHPLPGGSIKNRLSAAD</sequence>
<feature type="region of interest" description="Disordered" evidence="1">
    <location>
        <begin position="21"/>
        <end position="77"/>
    </location>
</feature>
<feature type="region of interest" description="Disordered" evidence="1">
    <location>
        <begin position="138"/>
        <end position="195"/>
    </location>
</feature>
<dbReference type="PANTHER" id="PTHR46247">
    <property type="entry name" value="CRS2-ASSOCIATED FACTOR 1, CHLOROPLASTIC"/>
    <property type="match status" value="1"/>
</dbReference>
<dbReference type="Proteomes" id="UP000287651">
    <property type="component" value="Unassembled WGS sequence"/>
</dbReference>
<dbReference type="AlphaFoldDB" id="A0A426X0S5"/>
<dbReference type="GO" id="GO:0000373">
    <property type="term" value="P:Group II intron splicing"/>
    <property type="evidence" value="ECO:0007669"/>
    <property type="project" value="InterPro"/>
</dbReference>
<comment type="caution">
    <text evidence="2">The sequence shown here is derived from an EMBL/GenBank/DDBJ whole genome shotgun (WGS) entry which is preliminary data.</text>
</comment>
<evidence type="ECO:0000313" key="2">
    <source>
        <dbReference type="EMBL" id="RRT33092.1"/>
    </source>
</evidence>
<gene>
    <name evidence="2" type="ORF">B296_00055968</name>
</gene>
<evidence type="ECO:0000256" key="1">
    <source>
        <dbReference type="SAM" id="MobiDB-lite"/>
    </source>
</evidence>
<dbReference type="PANTHER" id="PTHR46247:SF3">
    <property type="entry name" value="CRS2-ASSOCIATED FACTOR 2, CHLOROPLASTIC"/>
    <property type="match status" value="1"/>
</dbReference>
<name>A0A426X0S5_ENSVE</name>
<dbReference type="InterPro" id="IPR044599">
    <property type="entry name" value="CAF1P_plant"/>
</dbReference>
<protein>
    <submittedName>
        <fullName evidence="2">Uncharacterized protein</fullName>
    </submittedName>
</protein>
<feature type="compositionally biased region" description="Acidic residues" evidence="1">
    <location>
        <begin position="178"/>
        <end position="191"/>
    </location>
</feature>
<accession>A0A426X0S5</accession>
<evidence type="ECO:0000313" key="3">
    <source>
        <dbReference type="Proteomes" id="UP000287651"/>
    </source>
</evidence>